<evidence type="ECO:0000313" key="2">
    <source>
        <dbReference type="Proteomes" id="UP000785679"/>
    </source>
</evidence>
<gene>
    <name evidence="1" type="ORF">FGO68_gene2206</name>
</gene>
<organism evidence="1 2">
    <name type="scientific">Halteria grandinella</name>
    <dbReference type="NCBI Taxonomy" id="5974"/>
    <lineage>
        <taxon>Eukaryota</taxon>
        <taxon>Sar</taxon>
        <taxon>Alveolata</taxon>
        <taxon>Ciliophora</taxon>
        <taxon>Intramacronucleata</taxon>
        <taxon>Spirotrichea</taxon>
        <taxon>Stichotrichia</taxon>
        <taxon>Sporadotrichida</taxon>
        <taxon>Halteriidae</taxon>
        <taxon>Halteria</taxon>
    </lineage>
</organism>
<protein>
    <submittedName>
        <fullName evidence="1">Uncharacterized protein</fullName>
    </submittedName>
</protein>
<accession>A0A8J8NCI8</accession>
<dbReference type="EMBL" id="RRYP01021767">
    <property type="protein sequence ID" value="TNV72577.1"/>
    <property type="molecule type" value="Genomic_DNA"/>
</dbReference>
<dbReference type="AlphaFoldDB" id="A0A8J8NCI8"/>
<reference evidence="1" key="1">
    <citation type="submission" date="2019-06" db="EMBL/GenBank/DDBJ databases">
        <authorList>
            <person name="Zheng W."/>
        </authorList>
    </citation>
    <scope>NUCLEOTIDE SEQUENCE</scope>
    <source>
        <strain evidence="1">QDHG01</strain>
    </source>
</reference>
<sequence length="76" mass="9252">MSMRRRRFMIRRMRLEGSQQDSSVSFVRELKFEIDQELLKKNNITFADYRRFLDTMHQNRANGGPFMLDQGMEELF</sequence>
<dbReference type="Proteomes" id="UP000785679">
    <property type="component" value="Unassembled WGS sequence"/>
</dbReference>
<evidence type="ECO:0000313" key="1">
    <source>
        <dbReference type="EMBL" id="TNV72577.1"/>
    </source>
</evidence>
<comment type="caution">
    <text evidence="1">The sequence shown here is derived from an EMBL/GenBank/DDBJ whole genome shotgun (WGS) entry which is preliminary data.</text>
</comment>
<proteinExistence type="predicted"/>
<keyword evidence="2" id="KW-1185">Reference proteome</keyword>
<name>A0A8J8NCI8_HALGN</name>